<dbReference type="SUPFAM" id="SSF81296">
    <property type="entry name" value="E set domains"/>
    <property type="match status" value="1"/>
</dbReference>
<dbReference type="InterPro" id="IPR004302">
    <property type="entry name" value="Cellulose/chitin-bd_N"/>
</dbReference>
<dbReference type="Pfam" id="PF03067">
    <property type="entry name" value="LPMO_10"/>
    <property type="match status" value="1"/>
</dbReference>
<dbReference type="Gene3D" id="2.70.50.50">
    <property type="entry name" value="chitin-binding protein cbp21"/>
    <property type="match status" value="1"/>
</dbReference>
<dbReference type="RefSeq" id="YP_009506171.1">
    <property type="nucleotide sequence ID" value="NC_038375.1"/>
</dbReference>
<dbReference type="InterPro" id="IPR051024">
    <property type="entry name" value="GlcNAc_Chitin_IntDeg"/>
</dbReference>
<proteinExistence type="predicted"/>
<name>A0A1D8QLC2_GVTN</name>
<dbReference type="GeneID" id="37616976"/>
<dbReference type="InterPro" id="IPR014756">
    <property type="entry name" value="Ig_E-set"/>
</dbReference>
<accession>A0A1D8QLC2</accession>
<dbReference type="Proteomes" id="UP000232707">
    <property type="component" value="Segment"/>
</dbReference>
<keyword evidence="1" id="KW-0732">Signal</keyword>
<evidence type="ECO:0000313" key="3">
    <source>
        <dbReference type="EMBL" id="AOW41440.1"/>
    </source>
</evidence>
<feature type="domain" description="Chitin-binding type-4" evidence="2">
    <location>
        <begin position="21"/>
        <end position="238"/>
    </location>
</feature>
<dbReference type="EMBL" id="KU752557">
    <property type="protein sequence ID" value="AOW41440.1"/>
    <property type="molecule type" value="Genomic_DNA"/>
</dbReference>
<protein>
    <submittedName>
        <fullName evidence="3">Gp37</fullName>
    </submittedName>
</protein>
<sequence length="248" mass="28100">MMIYNVIFILLAVSTTTVKSHGFMLYPLARQYRCYAAQDFYWPDDGSNIKNPACRLAFQHVYQKSGAAAAQYMFVQYAEYAALAGSNYNDMEHIQHDVVPKLLCSAAADNASTPYGDKSGISLPSHHWQTTTLIKRGLTQLYYCPTVPHDPSFFQVFITKNDFDVGGTEITWNDLELLQEQSSVIIPNSKNVPNNEECGAFVYSINVSLPLRHKPFTVFVRWQREDSVGEGFYDCSDVVYNGHTKFEL</sequence>
<organism evidence="3 4">
    <name type="scientific">Trichoplusia ni granulovirus LBIV-12</name>
    <dbReference type="NCBI Taxonomy" id="1916701"/>
    <lineage>
        <taxon>Viruses</taxon>
        <taxon>Viruses incertae sedis</taxon>
        <taxon>Naldaviricetes</taxon>
        <taxon>Lefavirales</taxon>
        <taxon>Baculoviridae</taxon>
        <taxon>Betabaculovirus</taxon>
        <taxon>Betabaculovirus trini</taxon>
    </lineage>
</organism>
<reference evidence="3 4" key="1">
    <citation type="submission" date="2016-02" db="EMBL/GenBank/DDBJ databases">
        <title>Genome sequence of a new Betabaculovirus TnGV isolated from the cabagge looper Trichoplusia ni (Lepidoptera: Noctuidae).</title>
        <authorList>
            <person name="Del Rincon-Castro M.C."/>
            <person name="Bivian-Hernandez Mdl.A."/>
            <person name="Lopez-Tlacomulco J.J."/>
            <person name="Ibarra J.E."/>
        </authorList>
    </citation>
    <scope>NUCLEOTIDE SEQUENCE [LARGE SCALE GENOMIC DNA]</scope>
    <source>
        <strain evidence="3">LBIV-12</strain>
    </source>
</reference>
<dbReference type="KEGG" id="vg:37616976"/>
<evidence type="ECO:0000313" key="4">
    <source>
        <dbReference type="Proteomes" id="UP000232707"/>
    </source>
</evidence>
<evidence type="ECO:0000256" key="1">
    <source>
        <dbReference type="ARBA" id="ARBA00022729"/>
    </source>
</evidence>
<keyword evidence="4" id="KW-1185">Reference proteome</keyword>
<dbReference type="PANTHER" id="PTHR34823:SF1">
    <property type="entry name" value="CHITIN-BINDING TYPE-4 DOMAIN-CONTAINING PROTEIN"/>
    <property type="match status" value="1"/>
</dbReference>
<dbReference type="PANTHER" id="PTHR34823">
    <property type="entry name" value="GLCNAC-BINDING PROTEIN A"/>
    <property type="match status" value="1"/>
</dbReference>
<evidence type="ECO:0000259" key="2">
    <source>
        <dbReference type="Pfam" id="PF03067"/>
    </source>
</evidence>